<feature type="repeat" description="WD" evidence="4">
    <location>
        <begin position="19"/>
        <end position="53"/>
    </location>
</feature>
<dbReference type="InterPro" id="IPR036322">
    <property type="entry name" value="WD40_repeat_dom_sf"/>
</dbReference>
<dbReference type="InterPro" id="IPR019775">
    <property type="entry name" value="WD40_repeat_CS"/>
</dbReference>
<accession>A0AAD5S6C5</accession>
<dbReference type="GO" id="GO:0000445">
    <property type="term" value="C:THO complex part of transcription export complex"/>
    <property type="evidence" value="ECO:0007669"/>
    <property type="project" value="TreeGrafter"/>
</dbReference>
<evidence type="ECO:0000256" key="4">
    <source>
        <dbReference type="PROSITE-ProRule" id="PRU00221"/>
    </source>
</evidence>
<keyword evidence="2" id="KW-0677">Repeat</keyword>
<evidence type="ECO:0000313" key="5">
    <source>
        <dbReference type="EMBL" id="KAJ3045171.1"/>
    </source>
</evidence>
<dbReference type="PROSITE" id="PS50082">
    <property type="entry name" value="WD_REPEATS_2"/>
    <property type="match status" value="3"/>
</dbReference>
<evidence type="ECO:0008006" key="7">
    <source>
        <dbReference type="Google" id="ProtNLM"/>
    </source>
</evidence>
<dbReference type="SUPFAM" id="SSF50978">
    <property type="entry name" value="WD40 repeat-like"/>
    <property type="match status" value="1"/>
</dbReference>
<dbReference type="PANTHER" id="PTHR22839">
    <property type="entry name" value="THO COMPLEX SUBUNIT 3 THO3"/>
    <property type="match status" value="1"/>
</dbReference>
<dbReference type="InterPro" id="IPR015943">
    <property type="entry name" value="WD40/YVTN_repeat-like_dom_sf"/>
</dbReference>
<dbReference type="PROSITE" id="PS00678">
    <property type="entry name" value="WD_REPEATS_1"/>
    <property type="match status" value="1"/>
</dbReference>
<dbReference type="GO" id="GO:0006406">
    <property type="term" value="P:mRNA export from nucleus"/>
    <property type="evidence" value="ECO:0007669"/>
    <property type="project" value="InterPro"/>
</dbReference>
<dbReference type="Pfam" id="PF25174">
    <property type="entry name" value="Beta-prop_THOC3"/>
    <property type="match status" value="1"/>
</dbReference>
<evidence type="ECO:0000256" key="3">
    <source>
        <dbReference type="ARBA" id="ARBA00046343"/>
    </source>
</evidence>
<keyword evidence="6" id="KW-1185">Reference proteome</keyword>
<dbReference type="EMBL" id="JADGJD010001245">
    <property type="protein sequence ID" value="KAJ3045171.1"/>
    <property type="molecule type" value="Genomic_DNA"/>
</dbReference>
<dbReference type="Proteomes" id="UP001212841">
    <property type="component" value="Unassembled WGS sequence"/>
</dbReference>
<organism evidence="5 6">
    <name type="scientific">Rhizophlyctis rosea</name>
    <dbReference type="NCBI Taxonomy" id="64517"/>
    <lineage>
        <taxon>Eukaryota</taxon>
        <taxon>Fungi</taxon>
        <taxon>Fungi incertae sedis</taxon>
        <taxon>Chytridiomycota</taxon>
        <taxon>Chytridiomycota incertae sedis</taxon>
        <taxon>Chytridiomycetes</taxon>
        <taxon>Rhizophlyctidales</taxon>
        <taxon>Rhizophlyctidaceae</taxon>
        <taxon>Rhizophlyctis</taxon>
    </lineage>
</organism>
<comment type="caution">
    <text evidence="5">The sequence shown here is derived from an EMBL/GenBank/DDBJ whole genome shotgun (WGS) entry which is preliminary data.</text>
</comment>
<gene>
    <name evidence="5" type="ORF">HK097_001266</name>
</gene>
<evidence type="ECO:0000313" key="6">
    <source>
        <dbReference type="Proteomes" id="UP001212841"/>
    </source>
</evidence>
<evidence type="ECO:0000256" key="2">
    <source>
        <dbReference type="ARBA" id="ARBA00022737"/>
    </source>
</evidence>
<dbReference type="InterPro" id="IPR001680">
    <property type="entry name" value="WD40_rpt"/>
</dbReference>
<evidence type="ECO:0000256" key="1">
    <source>
        <dbReference type="ARBA" id="ARBA00022574"/>
    </source>
</evidence>
<sequence length="333" mass="36969">MALRKEVRKELPTWNSREIVGHKERVLTVGWSSDGTRLASGSADKTAKVWSLDRLGNADSVELKGHEGDVDQLCWDPVHADLLATACTDKSIRIWDVRSAKSTQIKTAGENINVAWSPDGKHIAVGNKDDTISFIDPRGGSSSDKDKKKYIYHEIKYQGVEVNEISWDNSGELFFLTTGQGKIKVLDFKAIEKTSPENKEIYEFIAHNANCYSIDFDPRGRHFATGGADAIVCLWDLEDFACVRTFYSLEWPVRTISFSFDGEFLASGSEDNFIDISAVDTGETIHTVKCNAAMNSVAWHPSKYLLAYAGDDMENNGMAKGNVHVFGYPLPSV</sequence>
<dbReference type="PANTHER" id="PTHR22839:SF0">
    <property type="entry name" value="THO COMPLEX SUBUNIT 3"/>
    <property type="match status" value="1"/>
</dbReference>
<dbReference type="AlphaFoldDB" id="A0AAD5S6C5"/>
<feature type="repeat" description="WD" evidence="4">
    <location>
        <begin position="204"/>
        <end position="245"/>
    </location>
</feature>
<dbReference type="InterPro" id="IPR040132">
    <property type="entry name" value="Tex1/THOC3"/>
</dbReference>
<keyword evidence="1 4" id="KW-0853">WD repeat</keyword>
<protein>
    <recommendedName>
        <fullName evidence="7">THO complex subunit 3</fullName>
    </recommendedName>
</protein>
<dbReference type="Gene3D" id="2.130.10.10">
    <property type="entry name" value="YVTN repeat-like/Quinoprotein amine dehydrogenase"/>
    <property type="match status" value="2"/>
</dbReference>
<dbReference type="PROSITE" id="PS50294">
    <property type="entry name" value="WD_REPEATS_REGION"/>
    <property type="match status" value="3"/>
</dbReference>
<dbReference type="SMART" id="SM00320">
    <property type="entry name" value="WD40"/>
    <property type="match status" value="7"/>
</dbReference>
<proteinExistence type="inferred from homology"/>
<dbReference type="InterPro" id="IPR020472">
    <property type="entry name" value="WD40_PAC1"/>
</dbReference>
<name>A0AAD5S6C5_9FUNG</name>
<reference evidence="5" key="1">
    <citation type="submission" date="2020-05" db="EMBL/GenBank/DDBJ databases">
        <title>Phylogenomic resolution of chytrid fungi.</title>
        <authorList>
            <person name="Stajich J.E."/>
            <person name="Amses K."/>
            <person name="Simmons R."/>
            <person name="Seto K."/>
            <person name="Myers J."/>
            <person name="Bonds A."/>
            <person name="Quandt C.A."/>
            <person name="Barry K."/>
            <person name="Liu P."/>
            <person name="Grigoriev I."/>
            <person name="Longcore J.E."/>
            <person name="James T.Y."/>
        </authorList>
    </citation>
    <scope>NUCLEOTIDE SEQUENCE</scope>
    <source>
        <strain evidence="5">JEL0318</strain>
    </source>
</reference>
<dbReference type="CDD" id="cd00200">
    <property type="entry name" value="WD40"/>
    <property type="match status" value="1"/>
</dbReference>
<comment type="similarity">
    <text evidence="3">Belongs to the THOC3 family.</text>
</comment>
<feature type="repeat" description="WD" evidence="4">
    <location>
        <begin position="63"/>
        <end position="105"/>
    </location>
</feature>
<dbReference type="PRINTS" id="PR00320">
    <property type="entry name" value="GPROTEINBRPT"/>
</dbReference>